<evidence type="ECO:0000313" key="7">
    <source>
        <dbReference type="Proteomes" id="UP001174677"/>
    </source>
</evidence>
<dbReference type="Gene3D" id="3.40.50.1110">
    <property type="entry name" value="SGNH hydrolase"/>
    <property type="match status" value="1"/>
</dbReference>
<keyword evidence="4" id="KW-0325">Glycoprotein</keyword>
<name>A0ABQ9MJ55_HEVBR</name>
<dbReference type="Proteomes" id="UP001174677">
    <property type="component" value="Chromosome 5"/>
</dbReference>
<comment type="similarity">
    <text evidence="1">Belongs to the 'GDSL' lipolytic enzyme family.</text>
</comment>
<evidence type="ECO:0000256" key="3">
    <source>
        <dbReference type="ARBA" id="ARBA00022801"/>
    </source>
</evidence>
<dbReference type="CDD" id="cd01837">
    <property type="entry name" value="SGNH_plant_lipase_like"/>
    <property type="match status" value="1"/>
</dbReference>
<evidence type="ECO:0000256" key="1">
    <source>
        <dbReference type="ARBA" id="ARBA00008668"/>
    </source>
</evidence>
<accession>A0ABQ9MJ55</accession>
<keyword evidence="2 5" id="KW-0732">Signal</keyword>
<organism evidence="6 7">
    <name type="scientific">Hevea brasiliensis</name>
    <name type="common">Para rubber tree</name>
    <name type="synonym">Siphonia brasiliensis</name>
    <dbReference type="NCBI Taxonomy" id="3981"/>
    <lineage>
        <taxon>Eukaryota</taxon>
        <taxon>Viridiplantae</taxon>
        <taxon>Streptophyta</taxon>
        <taxon>Embryophyta</taxon>
        <taxon>Tracheophyta</taxon>
        <taxon>Spermatophyta</taxon>
        <taxon>Magnoliopsida</taxon>
        <taxon>eudicotyledons</taxon>
        <taxon>Gunneridae</taxon>
        <taxon>Pentapetalae</taxon>
        <taxon>rosids</taxon>
        <taxon>fabids</taxon>
        <taxon>Malpighiales</taxon>
        <taxon>Euphorbiaceae</taxon>
        <taxon>Crotonoideae</taxon>
        <taxon>Micrandreae</taxon>
        <taxon>Hevea</taxon>
    </lineage>
</organism>
<evidence type="ECO:0000256" key="2">
    <source>
        <dbReference type="ARBA" id="ARBA00022729"/>
    </source>
</evidence>
<dbReference type="EMBL" id="JARPOI010000005">
    <property type="protein sequence ID" value="KAJ9180277.1"/>
    <property type="molecule type" value="Genomic_DNA"/>
</dbReference>
<sequence length="372" mass="41203">MSAARTVHSLLLVINFVFLFSFSHSCEAQCLEACGFNAIYQFGDSMSDTGNSIIEFPQAYHSRLPYGKTIGKATGRSSDGLLIIDYIAQSAGLSWLEPYENPNSTFKSGVEFGFAGAAALPVQTLLKWNIPPRITNNSLDIQLQWFDKHLHTTCNVTQDCQEKLKSSLFMVGEIGANDYDAAFIQGKTIEEVKTVMVPAVLQAIKDAVTKVISYGATRVVVPGIFKVGCAPALLTLLASNTSTAYDTFGCLKNYNDFFAYHNDHLQLALEELRKEHPTVHIVYADLYNAHQWILDNHVKLGFTSIVETCCGKGGKYNFAMGMTNMCGAAGIPVCSNSKGHVFWDEWHFSHEANKYLSEWIINDMLPKLQCSM</sequence>
<evidence type="ECO:0000256" key="5">
    <source>
        <dbReference type="SAM" id="SignalP"/>
    </source>
</evidence>
<reference evidence="6" key="1">
    <citation type="journal article" date="2023" name="Plant Biotechnol. J.">
        <title>Chromosome-level wild Hevea brasiliensis genome provides new tools for genomic-assisted breeding and valuable loci to elevate rubber yield.</title>
        <authorList>
            <person name="Cheng H."/>
            <person name="Song X."/>
            <person name="Hu Y."/>
            <person name="Wu T."/>
            <person name="Yang Q."/>
            <person name="An Z."/>
            <person name="Feng S."/>
            <person name="Deng Z."/>
            <person name="Wu W."/>
            <person name="Zeng X."/>
            <person name="Tu M."/>
            <person name="Wang X."/>
            <person name="Huang H."/>
        </authorList>
    </citation>
    <scope>NUCLEOTIDE SEQUENCE</scope>
    <source>
        <strain evidence="6">MT/VB/25A 57/8</strain>
    </source>
</reference>
<feature type="signal peptide" evidence="5">
    <location>
        <begin position="1"/>
        <end position="28"/>
    </location>
</feature>
<dbReference type="InterPro" id="IPR001087">
    <property type="entry name" value="GDSL"/>
</dbReference>
<proteinExistence type="inferred from homology"/>
<gene>
    <name evidence="6" type="ORF">P3X46_008545</name>
</gene>
<evidence type="ECO:0000256" key="4">
    <source>
        <dbReference type="ARBA" id="ARBA00023180"/>
    </source>
</evidence>
<dbReference type="InterPro" id="IPR036514">
    <property type="entry name" value="SGNH_hydro_sf"/>
</dbReference>
<dbReference type="PANTHER" id="PTHR22835">
    <property type="entry name" value="ZINC FINGER FYVE DOMAIN CONTAINING PROTEIN"/>
    <property type="match status" value="1"/>
</dbReference>
<dbReference type="InterPro" id="IPR035669">
    <property type="entry name" value="SGNH_plant_lipase-like"/>
</dbReference>
<protein>
    <submittedName>
        <fullName evidence="6">Uncharacterized protein</fullName>
    </submittedName>
</protein>
<comment type="caution">
    <text evidence="6">The sequence shown here is derived from an EMBL/GenBank/DDBJ whole genome shotgun (WGS) entry which is preliminary data.</text>
</comment>
<evidence type="ECO:0000313" key="6">
    <source>
        <dbReference type="EMBL" id="KAJ9180277.1"/>
    </source>
</evidence>
<keyword evidence="7" id="KW-1185">Reference proteome</keyword>
<dbReference type="PANTHER" id="PTHR22835:SF675">
    <property type="entry name" value="ESTER HYDROLASE, PUTATIVE-RELATED"/>
    <property type="match status" value="1"/>
</dbReference>
<feature type="chain" id="PRO_5047009849" evidence="5">
    <location>
        <begin position="29"/>
        <end position="372"/>
    </location>
</feature>
<dbReference type="Pfam" id="PF00657">
    <property type="entry name" value="Lipase_GDSL"/>
    <property type="match status" value="1"/>
</dbReference>
<keyword evidence="3" id="KW-0378">Hydrolase</keyword>